<reference evidence="3" key="1">
    <citation type="journal article" date="1998" name="Genome Res.">
        <title>A physical map of the Leishmania major Friedlin genome.</title>
        <authorList>
            <person name="Ivens A.C."/>
            <person name="Lewis S.M."/>
            <person name="Bagherzadeh A."/>
            <person name="Zhang L."/>
            <person name="Chan H.M."/>
            <person name="Smith D.F."/>
        </authorList>
    </citation>
    <scope>NUCLEOTIDE SEQUENCE</scope>
    <source>
        <strain evidence="3">Friedlin</strain>
    </source>
</reference>
<dbReference type="VEuPathDB" id="TriTrypDB:LMJLV39_310011000"/>
<feature type="coiled-coil region" evidence="1">
    <location>
        <begin position="314"/>
        <end position="373"/>
    </location>
</feature>
<feature type="coiled-coil region" evidence="1">
    <location>
        <begin position="423"/>
        <end position="482"/>
    </location>
</feature>
<feature type="compositionally biased region" description="Polar residues" evidence="2">
    <location>
        <begin position="215"/>
        <end position="225"/>
    </location>
</feature>
<feature type="region of interest" description="Disordered" evidence="2">
    <location>
        <begin position="707"/>
        <end position="729"/>
    </location>
</feature>
<evidence type="ECO:0000313" key="3">
    <source>
        <dbReference type="EMBL" id="CAC37211.1"/>
    </source>
</evidence>
<dbReference type="VEuPathDB" id="TriTrypDB:LMJFC_310011700"/>
<dbReference type="Proteomes" id="UP000000542">
    <property type="component" value="Chromosome 31"/>
</dbReference>
<reference evidence="4" key="5">
    <citation type="submission" date="2011-01" db="EMBL/GenBank/DDBJ databases">
        <authorList>
            <person name="Aslett M."/>
        </authorList>
    </citation>
    <scope>NUCLEOTIDE SEQUENCE</scope>
    <source>
        <strain evidence="4">Friedlin</strain>
    </source>
</reference>
<dbReference type="GeneID" id="5653981"/>
<feature type="region of interest" description="Disordered" evidence="2">
    <location>
        <begin position="1"/>
        <end position="24"/>
    </location>
</feature>
<feature type="compositionally biased region" description="Polar residues" evidence="2">
    <location>
        <begin position="1"/>
        <end position="15"/>
    </location>
</feature>
<keyword evidence="5" id="KW-1185">Reference proteome</keyword>
<dbReference type="InParanoid" id="Q9BHF6"/>
<dbReference type="eggNOG" id="ENOG502SI98">
    <property type="taxonomic scope" value="Eukaryota"/>
</dbReference>
<accession>Q9BHF6</accession>
<evidence type="ECO:0000256" key="2">
    <source>
        <dbReference type="SAM" id="MobiDB-lite"/>
    </source>
</evidence>
<dbReference type="PANTHER" id="PTHR45615:SF40">
    <property type="entry name" value="MYOSIN HEAVY CHAIN, NON-MUSCLE"/>
    <property type="match status" value="1"/>
</dbReference>
<dbReference type="OMA" id="HIGFTLL"/>
<reference evidence="4 5" key="3">
    <citation type="journal article" date="2005" name="Science">
        <title>The genome of the kinetoplastid parasite, Leishmania major.</title>
        <authorList>
            <person name="Ivens A.C."/>
            <person name="Peacock C.S."/>
            <person name="Worthey E.A."/>
            <person name="Murphy L."/>
            <person name="Aggarwal G."/>
            <person name="Berriman M."/>
            <person name="Sisk E."/>
            <person name="Rajandream M.A."/>
            <person name="Adlem E."/>
            <person name="Aert R."/>
            <person name="Anupama A."/>
            <person name="Apostolou Z."/>
            <person name="Attipoe P."/>
            <person name="Bason N."/>
            <person name="Bauser C."/>
            <person name="Beck A."/>
            <person name="Beverley S.M."/>
            <person name="Bianchettin G."/>
            <person name="Borzym K."/>
            <person name="Bothe G."/>
            <person name="Bruschi C.V."/>
            <person name="Collins M."/>
            <person name="Cadag E."/>
            <person name="Ciarloni L."/>
            <person name="Clayton C."/>
            <person name="Coulson R.M."/>
            <person name="Cronin A."/>
            <person name="Cruz A.K."/>
            <person name="Davies R.M."/>
            <person name="De Gaudenzi J."/>
            <person name="Dobson D.E."/>
            <person name="Duesterhoeft A."/>
            <person name="Fazelina G."/>
            <person name="Fosker N."/>
            <person name="Frasch A.C."/>
            <person name="Fraser A."/>
            <person name="Fuchs M."/>
            <person name="Gabel C."/>
            <person name="Goble A."/>
            <person name="Goffeau A."/>
            <person name="Harris D."/>
            <person name="Hertz-Fowler C."/>
            <person name="Hilbert H."/>
            <person name="Horn D."/>
            <person name="Huang Y."/>
            <person name="Klages S."/>
            <person name="Knights A."/>
            <person name="Kube M."/>
            <person name="Larke N."/>
            <person name="Litvin L."/>
            <person name="Lord A."/>
            <person name="Louie T."/>
            <person name="Marra M."/>
            <person name="Masuy D."/>
            <person name="Matthews K."/>
            <person name="Michaeli S."/>
            <person name="Mottram J.C."/>
            <person name="Muller-Auer S."/>
            <person name="Munden H."/>
            <person name="Nelson S."/>
            <person name="Norbertczak H."/>
            <person name="Oliver K."/>
            <person name="O'neil S."/>
            <person name="Pentony M."/>
            <person name="Pohl T.M."/>
            <person name="Price C."/>
            <person name="Purnelle B."/>
            <person name="Quail M.A."/>
            <person name="Rabbinowitsch E."/>
            <person name="Reinhardt R."/>
            <person name="Rieger M."/>
            <person name="Rinta J."/>
            <person name="Robben J."/>
            <person name="Robertson L."/>
            <person name="Ruiz J.C."/>
            <person name="Rutter S."/>
            <person name="Saunders D."/>
            <person name="Schafer M."/>
            <person name="Schein J."/>
            <person name="Schwartz D.C."/>
            <person name="Seeger K."/>
            <person name="Seyler A."/>
            <person name="Sharp S."/>
            <person name="Shin H."/>
            <person name="Sivam D."/>
            <person name="Squares R."/>
            <person name="Squares S."/>
            <person name="Tosato V."/>
            <person name="Vogt C."/>
            <person name="Volckaert G."/>
            <person name="Wambutt R."/>
            <person name="Warren T."/>
            <person name="Wedler H."/>
            <person name="Woodward J."/>
            <person name="Zhou S."/>
            <person name="Zimmermann W."/>
            <person name="Smith D.F."/>
            <person name="Blackwell J.M."/>
            <person name="Stuart K.D."/>
            <person name="Barrell B."/>
            <person name="Myler P.J."/>
        </authorList>
    </citation>
    <scope>NUCLEOTIDE SEQUENCE [LARGE SCALE GENOMIC DNA]</scope>
    <source>
        <strain evidence="4">Friedlin</strain>
        <strain evidence="5">MHOM/IL/81/Friedlin</strain>
    </source>
</reference>
<evidence type="ECO:0000313" key="5">
    <source>
        <dbReference type="Proteomes" id="UP000000542"/>
    </source>
</evidence>
<gene>
    <name evidence="3" type="primary">P883.14</name>
    <name evidence="4" type="ORF">LMJF_31_0550</name>
</gene>
<proteinExistence type="predicted"/>
<feature type="region of interest" description="Disordered" evidence="2">
    <location>
        <begin position="591"/>
        <end position="622"/>
    </location>
</feature>
<reference evidence="3" key="2">
    <citation type="submission" date="2001-04" db="EMBL/GenBank/DDBJ databases">
        <authorList>
            <person name="Saunders D."/>
            <person name="Murphy L."/>
            <person name="Silva W."/>
            <person name="Ivens A.C."/>
            <person name="Quail M."/>
            <person name="Rajandream M.A."/>
            <person name="Barrell B.G."/>
        </authorList>
    </citation>
    <scope>NUCLEOTIDE SEQUENCE</scope>
    <source>
        <strain evidence="3">Friedlin</strain>
    </source>
</reference>
<keyword evidence="1" id="KW-0175">Coiled coil</keyword>
<reference evidence="4 5" key="4">
    <citation type="journal article" date="2011" name="Genome Res.">
        <title>Chromosome and gene copy number variation allow major structural change between species and strains of Leishmania.</title>
        <authorList>
            <person name="Rogers M.B."/>
            <person name="Hilley J.D."/>
            <person name="Dickens N.J."/>
            <person name="Wilkes J."/>
            <person name="Bates P.A."/>
            <person name="Depledge D.P."/>
            <person name="Harris D."/>
            <person name="Her Y."/>
            <person name="Herzyk P."/>
            <person name="Imamura H."/>
            <person name="Otto T.D."/>
            <person name="Sanders M."/>
            <person name="Seeger K."/>
            <person name="Dujardin J.C."/>
            <person name="Berriman M."/>
            <person name="Smith D.F."/>
            <person name="Hertz-Fowler C."/>
            <person name="Mottram J.C."/>
        </authorList>
    </citation>
    <scope>NUCLEOTIDE SEQUENCE [LARGE SCALE GENOMIC DNA]</scope>
    <source>
        <strain evidence="4">Friedlin</strain>
        <strain evidence="5">MHOM/IL/81/Friedlin</strain>
    </source>
</reference>
<protein>
    <submittedName>
        <fullName evidence="3">Uncharacterized protein P883.14</fullName>
    </submittedName>
</protein>
<dbReference type="VEuPathDB" id="TriTrypDB:LMJSD75_310010700"/>
<sequence length="1268" mass="135763">MQTAPPTQQRRTFSRANGADGTAVPRLVASEERHRKNMQQIQQLKQALCSTVSAAAAPCMSAPSSRGWSLPSSTLSVPPLSNPSWMAPFFESPSGVVASLSQRNGATVPVSRRSAWTPASAAALRESHQEVERLVQERNKLQQQCVEWASLLGEASHCAAESAVTNAPLVSHSGVEADAWSRVHQAALAVVRQATRWYPSALREARIKSDLVATEDTSTPQSARSSELFEPHEGELSEPLLHGNSSPPLTTEELADALHRLAEFLPSLASTMATSKLVAASGPDLLHHIRTLEEEKRSDCLVVLSIIDHLTQVATQLRRESAEKDEALHALQETVEALMEEKSQWARRARESEEALAERYEQYSQREKAWEREVTGLLQSQHNAEAASAAPMALPASIAVAPADGSGAASATATATEMGERHITQLQQELDAKEATLATLEVEHRALQATHAELQTHSQQAVASHQKRIAELESQLNPLEEELQAQACIIGSTLRKVEDLSVAHRAETAALRESHNAFLAGKEVALLSLQEAKERIEVELAERTADAAQMRAELEAALGKLSAAQGASDRPGSSSLVHNGVSVGNSSVVESTGLLRPTGPSEDDGADAALQMDGASTPGECERAKNVGAEDAAESPTKLVDVRKLQQSLNRMSRERTALKRKLEHRAGALSEMESELEAALRLVAQRGVQVQSLTAELERAKAIDTSAPADAKAADEDGAGEEEADAETSLQLMDFSELERYEDEGTLYPDPVDLSGWLLGHAEGSWVRFSTYVQHHLSKNEQLRIAAVGPLYHIGFTLLKMEGLVKQEDDSLCLPMPWRRFLLQLQQVLDAQLQATVLSPADSAKCFYALASGAGLFGNLASPPRDPLTGYSLIIAALCVCLRTPSVSTSTDSSCKWHCCQAILHHVSHYGDGKAASQAGRSIADADSQAPDSLFLALCAELPAAPALPEEDAGDEGATASGGAASVPLPCSIRLAALLTSDLLSDHLPISHLALCAAALSDIVNSKVAPIEGQLPANSQTEAAKISAVARPRLSFAQERDVAPLLLYVARHEYLLFGWAQEMADAAAEAEGDSPSGDGHSTDTASLTLSSLGVSVTWPASATVQKAPSRSAAVAAPATPPAEVESITQLLIFLCTGLLPALVLAVHRCPSLERESQLIDAFFRTRRLLMAKRTALLAKNSTEASAASGVMPGVTLLLPEARLRNLVNAALAPIKHTAPFPERAVQVPVAEYVRLHHELLSLYETNDTYHRYIQELLSAADAAEVLL</sequence>
<dbReference type="AlphaFoldDB" id="Q9BHF6"/>
<dbReference type="EMBL" id="FR796427">
    <property type="protein sequence ID" value="CAJ08242.1"/>
    <property type="molecule type" value="Genomic_DNA"/>
</dbReference>
<feature type="coiled-coil region" evidence="1">
    <location>
        <begin position="124"/>
        <end position="151"/>
    </location>
</feature>
<dbReference type="EMBL" id="AL590734">
    <property type="protein sequence ID" value="CAC37211.1"/>
    <property type="molecule type" value="Genomic_DNA"/>
</dbReference>
<dbReference type="KEGG" id="lma:LMJF_31_0550"/>
<accession>Q4Q6K8</accession>
<feature type="region of interest" description="Disordered" evidence="2">
    <location>
        <begin position="212"/>
        <end position="247"/>
    </location>
</feature>
<dbReference type="HOGENOM" id="CLU_264242_0_0_1"/>
<dbReference type="PANTHER" id="PTHR45615">
    <property type="entry name" value="MYOSIN HEAVY CHAIN, NON-MUSCLE"/>
    <property type="match status" value="1"/>
</dbReference>
<evidence type="ECO:0000313" key="4">
    <source>
        <dbReference type="EMBL" id="CAJ08242.1"/>
    </source>
</evidence>
<organism evidence="3">
    <name type="scientific">Leishmania major</name>
    <dbReference type="NCBI Taxonomy" id="5664"/>
    <lineage>
        <taxon>Eukaryota</taxon>
        <taxon>Discoba</taxon>
        <taxon>Euglenozoa</taxon>
        <taxon>Kinetoplastea</taxon>
        <taxon>Metakinetoplastina</taxon>
        <taxon>Trypanosomatida</taxon>
        <taxon>Trypanosomatidae</taxon>
        <taxon>Leishmaniinae</taxon>
        <taxon>Leishmania</taxon>
    </lineage>
</organism>
<feature type="compositionally biased region" description="Acidic residues" evidence="2">
    <location>
        <begin position="717"/>
        <end position="727"/>
    </location>
</feature>
<evidence type="ECO:0000256" key="1">
    <source>
        <dbReference type="SAM" id="Coils"/>
    </source>
</evidence>
<name>Q9BHF6_LEIMA</name>
<dbReference type="RefSeq" id="XP_001685040.1">
    <property type="nucleotide sequence ID" value="XM_001684988.1"/>
</dbReference>
<dbReference type="VEuPathDB" id="TriTrypDB:LmjF.31.0550"/>